<protein>
    <recommendedName>
        <fullName evidence="4">Transmembrane protein</fullName>
    </recommendedName>
</protein>
<keyword evidence="1" id="KW-0812">Transmembrane</keyword>
<evidence type="ECO:0000313" key="3">
    <source>
        <dbReference type="Proteomes" id="UP001235547"/>
    </source>
</evidence>
<feature type="transmembrane region" description="Helical" evidence="1">
    <location>
        <begin position="6"/>
        <end position="24"/>
    </location>
</feature>
<proteinExistence type="predicted"/>
<accession>A0ABY8CW15</accession>
<evidence type="ECO:0000313" key="2">
    <source>
        <dbReference type="EMBL" id="WEX82835.1"/>
    </source>
</evidence>
<name>A0ABY8CW15_9HYPH</name>
<keyword evidence="1" id="KW-1133">Transmembrane helix</keyword>
<dbReference type="Proteomes" id="UP001235547">
    <property type="component" value="Chromosome 1"/>
</dbReference>
<keyword evidence="1" id="KW-0472">Membrane</keyword>
<sequence length="64" mass="7187">MRNHWIYIIIGFIAGAGLFLTTAWQRTPPAEQVSVKLEKTDRLPAPAVQTSFAMERFGPARTVE</sequence>
<evidence type="ECO:0008006" key="4">
    <source>
        <dbReference type="Google" id="ProtNLM"/>
    </source>
</evidence>
<gene>
    <name evidence="2" type="ORF">PYH38_005168</name>
</gene>
<dbReference type="EMBL" id="CP120371">
    <property type="protein sequence ID" value="WEX82835.1"/>
    <property type="molecule type" value="Genomic_DNA"/>
</dbReference>
<evidence type="ECO:0000256" key="1">
    <source>
        <dbReference type="SAM" id="Phobius"/>
    </source>
</evidence>
<keyword evidence="3" id="KW-1185">Reference proteome</keyword>
<organism evidence="2 3">
    <name type="scientific">Sinorhizobium numidicum</name>
    <dbReference type="NCBI Taxonomy" id="680248"/>
    <lineage>
        <taxon>Bacteria</taxon>
        <taxon>Pseudomonadati</taxon>
        <taxon>Pseudomonadota</taxon>
        <taxon>Alphaproteobacteria</taxon>
        <taxon>Hyphomicrobiales</taxon>
        <taxon>Rhizobiaceae</taxon>
        <taxon>Sinorhizobium/Ensifer group</taxon>
        <taxon>Sinorhizobium</taxon>
    </lineage>
</organism>
<reference evidence="2 3" key="1">
    <citation type="submission" date="2023-03" db="EMBL/GenBank/DDBJ databases">
        <authorList>
            <person name="Kaur S."/>
            <person name="Espinosa-Saiz D."/>
            <person name="Velazquez E."/>
            <person name="Menendez E."/>
            <person name="diCenzo G.C."/>
        </authorList>
    </citation>
    <scope>NUCLEOTIDE SEQUENCE [LARGE SCALE GENOMIC DNA]</scope>
    <source>
        <strain evidence="2 3">LMG 27395</strain>
    </source>
</reference>
<dbReference type="RefSeq" id="WP_280733586.1">
    <property type="nucleotide sequence ID" value="NZ_CP120368.1"/>
</dbReference>